<proteinExistence type="inferred from homology"/>
<feature type="compositionally biased region" description="Polar residues" evidence="6">
    <location>
        <begin position="209"/>
        <end position="223"/>
    </location>
</feature>
<evidence type="ECO:0000256" key="1">
    <source>
        <dbReference type="ARBA" id="ARBA00004286"/>
    </source>
</evidence>
<dbReference type="InterPro" id="IPR035501">
    <property type="entry name" value="GLYR1_PWWP"/>
</dbReference>
<evidence type="ECO:0000313" key="9">
    <source>
        <dbReference type="Proteomes" id="UP000827092"/>
    </source>
</evidence>
<protein>
    <recommendedName>
        <fullName evidence="5">Cytokine-like nuclear factor N-PAC</fullName>
    </recommendedName>
    <alternativeName>
        <fullName evidence="4">Glyoxylate reductase 1 homolog</fullName>
    </alternativeName>
</protein>
<dbReference type="InterPro" id="IPR051265">
    <property type="entry name" value="HIBADH-related_NP60_sf"/>
</dbReference>
<evidence type="ECO:0000256" key="3">
    <source>
        <dbReference type="ARBA" id="ARBA00022454"/>
    </source>
</evidence>
<dbReference type="SUPFAM" id="SSF48179">
    <property type="entry name" value="6-phosphogluconate dehydrogenase C-terminal domain-like"/>
    <property type="match status" value="1"/>
</dbReference>
<dbReference type="Gene3D" id="3.40.50.720">
    <property type="entry name" value="NAD(P)-binding Rossmann-like Domain"/>
    <property type="match status" value="1"/>
</dbReference>
<evidence type="ECO:0000256" key="5">
    <source>
        <dbReference type="ARBA" id="ARBA00034140"/>
    </source>
</evidence>
<feature type="compositionally biased region" description="Low complexity" evidence="6">
    <location>
        <begin position="163"/>
        <end position="174"/>
    </location>
</feature>
<dbReference type="Pfam" id="PF03446">
    <property type="entry name" value="NAD_binding_2"/>
    <property type="match status" value="1"/>
</dbReference>
<dbReference type="PANTHER" id="PTHR43580:SF2">
    <property type="entry name" value="CYTOKINE-LIKE NUCLEAR FACTOR N-PAC"/>
    <property type="match status" value="1"/>
</dbReference>
<dbReference type="SUPFAM" id="SSF63748">
    <property type="entry name" value="Tudor/PWWP/MBT"/>
    <property type="match status" value="1"/>
</dbReference>
<feature type="region of interest" description="Disordered" evidence="6">
    <location>
        <begin position="101"/>
        <end position="232"/>
    </location>
</feature>
<dbReference type="InterPro" id="IPR013328">
    <property type="entry name" value="6PGD_dom2"/>
</dbReference>
<comment type="caution">
    <text evidence="8">The sequence shown here is derived from an EMBL/GenBank/DDBJ whole genome shotgun (WGS) entry which is preliminary data.</text>
</comment>
<accession>A0AAV6V4C7</accession>
<dbReference type="SMART" id="SM00293">
    <property type="entry name" value="PWWP"/>
    <property type="match status" value="1"/>
</dbReference>
<dbReference type="Gene3D" id="2.30.30.140">
    <property type="match status" value="1"/>
</dbReference>
<gene>
    <name evidence="8" type="ORF">JTE90_006104</name>
</gene>
<dbReference type="EMBL" id="JAFNEN010000161">
    <property type="protein sequence ID" value="KAG8191359.1"/>
    <property type="molecule type" value="Genomic_DNA"/>
</dbReference>
<dbReference type="SUPFAM" id="SSF51735">
    <property type="entry name" value="NAD(P)-binding Rossmann-fold domains"/>
    <property type="match status" value="1"/>
</dbReference>
<keyword evidence="3" id="KW-0158">Chromosome</keyword>
<feature type="domain" description="PWWP" evidence="7">
    <location>
        <begin position="19"/>
        <end position="78"/>
    </location>
</feature>
<dbReference type="GO" id="GO:0140673">
    <property type="term" value="P:transcription elongation-coupled chromatin remodeling"/>
    <property type="evidence" value="ECO:0007669"/>
    <property type="project" value="TreeGrafter"/>
</dbReference>
<evidence type="ECO:0000256" key="2">
    <source>
        <dbReference type="ARBA" id="ARBA00007598"/>
    </source>
</evidence>
<name>A0AAV6V4C7_9ARAC</name>
<dbReference type="PROSITE" id="PS50812">
    <property type="entry name" value="PWWP"/>
    <property type="match status" value="1"/>
</dbReference>
<dbReference type="GO" id="GO:0000785">
    <property type="term" value="C:chromatin"/>
    <property type="evidence" value="ECO:0007669"/>
    <property type="project" value="TreeGrafter"/>
</dbReference>
<organism evidence="8 9">
    <name type="scientific">Oedothorax gibbosus</name>
    <dbReference type="NCBI Taxonomy" id="931172"/>
    <lineage>
        <taxon>Eukaryota</taxon>
        <taxon>Metazoa</taxon>
        <taxon>Ecdysozoa</taxon>
        <taxon>Arthropoda</taxon>
        <taxon>Chelicerata</taxon>
        <taxon>Arachnida</taxon>
        <taxon>Araneae</taxon>
        <taxon>Araneomorphae</taxon>
        <taxon>Entelegynae</taxon>
        <taxon>Araneoidea</taxon>
        <taxon>Linyphiidae</taxon>
        <taxon>Erigoninae</taxon>
        <taxon>Oedothorax</taxon>
    </lineage>
</organism>
<evidence type="ECO:0000259" key="7">
    <source>
        <dbReference type="PROSITE" id="PS50812"/>
    </source>
</evidence>
<evidence type="ECO:0000256" key="6">
    <source>
        <dbReference type="SAM" id="MobiDB-lite"/>
    </source>
</evidence>
<feature type="compositionally biased region" description="Basic and acidic residues" evidence="6">
    <location>
        <begin position="175"/>
        <end position="187"/>
    </location>
</feature>
<dbReference type="CDD" id="cd05836">
    <property type="entry name" value="PWWP_GLYR1"/>
    <property type="match status" value="1"/>
</dbReference>
<dbReference type="GO" id="GO:0051287">
    <property type="term" value="F:NAD binding"/>
    <property type="evidence" value="ECO:0007669"/>
    <property type="project" value="InterPro"/>
</dbReference>
<dbReference type="PANTHER" id="PTHR43580">
    <property type="entry name" value="OXIDOREDUCTASE GLYR1-RELATED"/>
    <property type="match status" value="1"/>
</dbReference>
<dbReference type="InterPro" id="IPR036291">
    <property type="entry name" value="NAD(P)-bd_dom_sf"/>
</dbReference>
<sequence>MNSPFFYQDSRMVSKDLEVDNLVWAKMKGFPMWPGKISEPNDKVKPPNLKKPQHFVYFFGTHDFAWILDENISHHSKEMLENTKTYKKKSATLQLAIEEIKAEEKRRGEGKDASRDASSSGERESTPPPSPKVPAPEKPSAKKRTPKAAPKKTPAKKRRRSSEAAAAAPDAPAESPKKAKTSEKEPLSSDFEDTTAKNLRHEEEEGESQDSASPRNGYSSKTPFLNDHGSSHSARIVNRIKYPLPPTPALDIAAPSATLPGKDIVPTDKRIGFLGLGMIGRGFVKNLLNSGHKVTVWNRSADKCQDFVEAGATQACTPGDVVVECDITFCCVSDAAAAKELVFGNCGVLRGLADCGSVRGSKGYVVMTSMDPVTSQEIAEAISDRGGRYLETPLLGSREAAERGELFVLGAGDHELFKECATCFYATSSNAWWLGCEVGTGTKMKIVLSALHSGTVALMAEAVSLVEANRLSTANFLDVLRKGPFGHDFFMEKGRAMVDNEYVPNTALKHAQSDLNLVVDLGHATHQPIAVCAMANELYKRAKLMTYADHDMAAVRLATKF</sequence>
<dbReference type="Pfam" id="PF00855">
    <property type="entry name" value="PWWP"/>
    <property type="match status" value="1"/>
</dbReference>
<feature type="compositionally biased region" description="Basic and acidic residues" evidence="6">
    <location>
        <begin position="101"/>
        <end position="125"/>
    </location>
</feature>
<dbReference type="InterPro" id="IPR000313">
    <property type="entry name" value="PWWP_dom"/>
</dbReference>
<feature type="compositionally biased region" description="Basic residues" evidence="6">
    <location>
        <begin position="141"/>
        <end position="160"/>
    </location>
</feature>
<dbReference type="Proteomes" id="UP000827092">
    <property type="component" value="Unassembled WGS sequence"/>
</dbReference>
<evidence type="ECO:0000256" key="4">
    <source>
        <dbReference type="ARBA" id="ARBA00030287"/>
    </source>
</evidence>
<dbReference type="GO" id="GO:0031491">
    <property type="term" value="F:nucleosome binding"/>
    <property type="evidence" value="ECO:0007669"/>
    <property type="project" value="TreeGrafter"/>
</dbReference>
<dbReference type="GO" id="GO:0003677">
    <property type="term" value="F:DNA binding"/>
    <property type="evidence" value="ECO:0007669"/>
    <property type="project" value="TreeGrafter"/>
</dbReference>
<dbReference type="InterPro" id="IPR029154">
    <property type="entry name" value="HIBADH-like_NADP-bd"/>
</dbReference>
<evidence type="ECO:0000313" key="8">
    <source>
        <dbReference type="EMBL" id="KAG8191359.1"/>
    </source>
</evidence>
<dbReference type="GO" id="GO:0050661">
    <property type="term" value="F:NADP binding"/>
    <property type="evidence" value="ECO:0007669"/>
    <property type="project" value="InterPro"/>
</dbReference>
<feature type="compositionally biased region" description="Pro residues" evidence="6">
    <location>
        <begin position="126"/>
        <end position="137"/>
    </location>
</feature>
<comment type="subcellular location">
    <subcellularLocation>
        <location evidence="1">Chromosome</location>
    </subcellularLocation>
</comment>
<dbReference type="InterPro" id="IPR008927">
    <property type="entry name" value="6-PGluconate_DH-like_C_sf"/>
</dbReference>
<dbReference type="AlphaFoldDB" id="A0AAV6V4C7"/>
<keyword evidence="9" id="KW-1185">Reference proteome</keyword>
<dbReference type="Pfam" id="PF14833">
    <property type="entry name" value="NAD_binding_11"/>
    <property type="match status" value="1"/>
</dbReference>
<dbReference type="InterPro" id="IPR006115">
    <property type="entry name" value="6PGDH_NADP-bd"/>
</dbReference>
<comment type="similarity">
    <text evidence="2">Belongs to the HIBADH-related family. NP60 subfamily.</text>
</comment>
<reference evidence="8 9" key="1">
    <citation type="journal article" date="2022" name="Nat. Ecol. Evol.">
        <title>A masculinizing supergene underlies an exaggerated male reproductive morph in a spider.</title>
        <authorList>
            <person name="Hendrickx F."/>
            <person name="De Corte Z."/>
            <person name="Sonet G."/>
            <person name="Van Belleghem S.M."/>
            <person name="Kostlbacher S."/>
            <person name="Vangestel C."/>
        </authorList>
    </citation>
    <scope>NUCLEOTIDE SEQUENCE [LARGE SCALE GENOMIC DNA]</scope>
    <source>
        <strain evidence="8">W744_W776</strain>
    </source>
</reference>
<dbReference type="Gene3D" id="1.10.1040.10">
    <property type="entry name" value="N-(1-d-carboxylethyl)-l-norvaline Dehydrogenase, domain 2"/>
    <property type="match status" value="1"/>
</dbReference>